<name>A0A7W3PLW2_9MICO</name>
<dbReference type="PRINTS" id="PR00081">
    <property type="entry name" value="GDHRDH"/>
</dbReference>
<proteinExistence type="inferred from homology"/>
<dbReference type="GO" id="GO:0016491">
    <property type="term" value="F:oxidoreductase activity"/>
    <property type="evidence" value="ECO:0007669"/>
    <property type="project" value="UniProtKB-KW"/>
</dbReference>
<dbReference type="PRINTS" id="PR00080">
    <property type="entry name" value="SDRFAMILY"/>
</dbReference>
<dbReference type="Gene3D" id="3.40.50.720">
    <property type="entry name" value="NAD(P)-binding Rossmann-like Domain"/>
    <property type="match status" value="1"/>
</dbReference>
<protein>
    <submittedName>
        <fullName evidence="3">NAD(P)-dependent dehydrogenase (Short-subunit alcohol dehydrogenase family)</fullName>
    </submittedName>
</protein>
<keyword evidence="1" id="KW-0560">Oxidoreductase</keyword>
<gene>
    <name evidence="3" type="ORF">FHX48_001430</name>
</gene>
<reference evidence="3 4" key="1">
    <citation type="submission" date="2020-07" db="EMBL/GenBank/DDBJ databases">
        <title>Sequencing the genomes of 1000 actinobacteria strains.</title>
        <authorList>
            <person name="Klenk H.-P."/>
        </authorList>
    </citation>
    <scope>NUCLEOTIDE SEQUENCE [LARGE SCALE GENOMIC DNA]</scope>
    <source>
        <strain evidence="3 4">DSM 27576</strain>
    </source>
</reference>
<dbReference type="InterPro" id="IPR036291">
    <property type="entry name" value="NAD(P)-bd_dom_sf"/>
</dbReference>
<dbReference type="RefSeq" id="WP_167050122.1">
    <property type="nucleotide sequence ID" value="NZ_JAAOZB010000002.1"/>
</dbReference>
<evidence type="ECO:0000256" key="2">
    <source>
        <dbReference type="RuleBase" id="RU000363"/>
    </source>
</evidence>
<evidence type="ECO:0000256" key="1">
    <source>
        <dbReference type="ARBA" id="ARBA00023002"/>
    </source>
</evidence>
<dbReference type="EMBL" id="JACGWY010000002">
    <property type="protein sequence ID" value="MBA8816357.1"/>
    <property type="molecule type" value="Genomic_DNA"/>
</dbReference>
<dbReference type="SUPFAM" id="SSF51735">
    <property type="entry name" value="NAD(P)-binding Rossmann-fold domains"/>
    <property type="match status" value="1"/>
</dbReference>
<comment type="similarity">
    <text evidence="2">Belongs to the short-chain dehydrogenases/reductases (SDR) family.</text>
</comment>
<dbReference type="InterPro" id="IPR002347">
    <property type="entry name" value="SDR_fam"/>
</dbReference>
<comment type="caution">
    <text evidence="3">The sequence shown here is derived from an EMBL/GenBank/DDBJ whole genome shotgun (WGS) entry which is preliminary data.</text>
</comment>
<dbReference type="PANTHER" id="PTHR43157">
    <property type="entry name" value="PHOSPHATIDYLINOSITOL-GLYCAN BIOSYNTHESIS CLASS F PROTEIN-RELATED"/>
    <property type="match status" value="1"/>
</dbReference>
<accession>A0A7W3PLW2</accession>
<sequence length="276" mass="29954">MQNKKTIIITGASDGIGAAAARQLNEAGHTVAVVGRSPEKTKRVAESIDADYFVADFADLGQVRELAASLNERYSTIDVLANNAGGIMGDRELTTDGFEKTFQVNHLAPFLLTQLLMDRLIESKASVINTSSVANSLFGRLELDNLNGERSYRATRAYGAAKLENILFTKELHRRYAAQGISTVAFHPGNIASNFTSEANSLIKLVYRWPLRNIFLTSSETGGKVLSWFAEGTPGTTWISGEYYNKTAHAAPNKQAGDAELAEALWARSAEFVASS</sequence>
<dbReference type="Pfam" id="PF00106">
    <property type="entry name" value="adh_short"/>
    <property type="match status" value="1"/>
</dbReference>
<keyword evidence="4" id="KW-1185">Reference proteome</keyword>
<evidence type="ECO:0000313" key="4">
    <source>
        <dbReference type="Proteomes" id="UP000526083"/>
    </source>
</evidence>
<dbReference type="PANTHER" id="PTHR43157:SF31">
    <property type="entry name" value="PHOSPHATIDYLINOSITOL-GLYCAN BIOSYNTHESIS CLASS F PROTEIN"/>
    <property type="match status" value="1"/>
</dbReference>
<dbReference type="AlphaFoldDB" id="A0A7W3PLW2"/>
<evidence type="ECO:0000313" key="3">
    <source>
        <dbReference type="EMBL" id="MBA8816357.1"/>
    </source>
</evidence>
<dbReference type="Proteomes" id="UP000526083">
    <property type="component" value="Unassembled WGS sequence"/>
</dbReference>
<organism evidence="3 4">
    <name type="scientific">Microbacterium halimionae</name>
    <dbReference type="NCBI Taxonomy" id="1526413"/>
    <lineage>
        <taxon>Bacteria</taxon>
        <taxon>Bacillati</taxon>
        <taxon>Actinomycetota</taxon>
        <taxon>Actinomycetes</taxon>
        <taxon>Micrococcales</taxon>
        <taxon>Microbacteriaceae</taxon>
        <taxon>Microbacterium</taxon>
    </lineage>
</organism>